<accession>A0A3E3DYM4</accession>
<proteinExistence type="predicted"/>
<dbReference type="Gene3D" id="3.90.1720.10">
    <property type="entry name" value="endopeptidase domain like (from Nostoc punctiforme)"/>
    <property type="match status" value="1"/>
</dbReference>
<dbReference type="GeneID" id="97999672"/>
<dbReference type="RefSeq" id="WP_007049235.1">
    <property type="nucleotide sequence ID" value="NZ_CABKNJ010000005.1"/>
</dbReference>
<reference evidence="1 2" key="1">
    <citation type="submission" date="2018-08" db="EMBL/GenBank/DDBJ databases">
        <title>A genome reference for cultivated species of the human gut microbiota.</title>
        <authorList>
            <person name="Zou Y."/>
            <person name="Xue W."/>
            <person name="Luo G."/>
        </authorList>
    </citation>
    <scope>NUCLEOTIDE SEQUENCE [LARGE SCALE GENOMIC DNA]</scope>
    <source>
        <strain evidence="1 2">AM25-6</strain>
    </source>
</reference>
<protein>
    <submittedName>
        <fullName evidence="1">Uncharacterized protein</fullName>
    </submittedName>
</protein>
<evidence type="ECO:0000313" key="1">
    <source>
        <dbReference type="EMBL" id="RGD74387.1"/>
    </source>
</evidence>
<comment type="caution">
    <text evidence="1">The sequence shown here is derived from an EMBL/GenBank/DDBJ whole genome shotgun (WGS) entry which is preliminary data.</text>
</comment>
<sequence>METKKIYIVLTSTRTILARIIRLWVKKPYNHVSISLDRELNEMYCFGRRRPRNPFIAGFIKEDWETGFHATFNNIPCLVYECEIDAKIYDNIKEIIDEFYMDHLKYKFNIIGLIGNAVGFDIKREKHYYCAEFLSYLFEESGLYSFNEAHTRRRPMDFSGFLNSKLIYDGYINDYKEQSEVKQIIL</sequence>
<name>A0A3E3DYM4_9FIRM</name>
<dbReference type="EMBL" id="QUSM01000003">
    <property type="protein sequence ID" value="RGD74387.1"/>
    <property type="molecule type" value="Genomic_DNA"/>
</dbReference>
<organism evidence="1 2">
    <name type="scientific">Anaerofustis stercorihominis</name>
    <dbReference type="NCBI Taxonomy" id="214853"/>
    <lineage>
        <taxon>Bacteria</taxon>
        <taxon>Bacillati</taxon>
        <taxon>Bacillota</taxon>
        <taxon>Clostridia</taxon>
        <taxon>Eubacteriales</taxon>
        <taxon>Eubacteriaceae</taxon>
        <taxon>Anaerofustis</taxon>
    </lineage>
</organism>
<evidence type="ECO:0000313" key="2">
    <source>
        <dbReference type="Proteomes" id="UP000261212"/>
    </source>
</evidence>
<dbReference type="Proteomes" id="UP000261212">
    <property type="component" value="Unassembled WGS sequence"/>
</dbReference>
<dbReference type="InterPro" id="IPR038765">
    <property type="entry name" value="Papain-like_cys_pep_sf"/>
</dbReference>
<dbReference type="AlphaFoldDB" id="A0A3E3DYM4"/>
<gene>
    <name evidence="1" type="ORF">DW687_06370</name>
</gene>
<dbReference type="SUPFAM" id="SSF54001">
    <property type="entry name" value="Cysteine proteinases"/>
    <property type="match status" value="1"/>
</dbReference>